<dbReference type="OrthoDB" id="5442117at2"/>
<keyword evidence="1" id="KW-0732">Signal</keyword>
<dbReference type="AlphaFoldDB" id="A0A4Z0Q243"/>
<dbReference type="Proteomes" id="UP000298471">
    <property type="component" value="Unassembled WGS sequence"/>
</dbReference>
<feature type="signal peptide" evidence="1">
    <location>
        <begin position="1"/>
        <end position="19"/>
    </location>
</feature>
<name>A0A4Z0Q243_9BACT</name>
<organism evidence="2 3">
    <name type="scientific">Hymenobacter metallicola</name>
    <dbReference type="NCBI Taxonomy" id="2563114"/>
    <lineage>
        <taxon>Bacteria</taxon>
        <taxon>Pseudomonadati</taxon>
        <taxon>Bacteroidota</taxon>
        <taxon>Cytophagia</taxon>
        <taxon>Cytophagales</taxon>
        <taxon>Hymenobacteraceae</taxon>
        <taxon>Hymenobacter</taxon>
    </lineage>
</organism>
<sequence>MIKHLLCLSLLSAPLTLVAQEYTKTERDLRFLNRKENIEKVGLFKSLSDTAGTPTIENTGKTPPFYYVVGTTSSPKWLAVEFKNKVYFTRKSNLEPSVQESINTVLADAKKKDAKLAALDDKNGFRTYHFGDDVSTIPGLKEVEKSGDTKYYTKTDENLKIGDADLHSITYGFYKGKLHYVVVRIKGIVDSRKVLAALETQYGSGYKSNRYLENYYWFGNKVNGTYDENSVTHDTTVSFSSVEIAKQKEEDAKAAAKKAGSDL</sequence>
<protein>
    <submittedName>
        <fullName evidence="2">Uncharacterized protein</fullName>
    </submittedName>
</protein>
<evidence type="ECO:0000313" key="3">
    <source>
        <dbReference type="Proteomes" id="UP000298471"/>
    </source>
</evidence>
<feature type="chain" id="PRO_5021393244" evidence="1">
    <location>
        <begin position="20"/>
        <end position="263"/>
    </location>
</feature>
<comment type="caution">
    <text evidence="2">The sequence shown here is derived from an EMBL/GenBank/DDBJ whole genome shotgun (WGS) entry which is preliminary data.</text>
</comment>
<accession>A0A4Z0Q243</accession>
<dbReference type="RefSeq" id="WP_135397536.1">
    <property type="nucleotide sequence ID" value="NZ_SRMB01000005.1"/>
</dbReference>
<evidence type="ECO:0000256" key="1">
    <source>
        <dbReference type="SAM" id="SignalP"/>
    </source>
</evidence>
<keyword evidence="3" id="KW-1185">Reference proteome</keyword>
<gene>
    <name evidence="2" type="ORF">E5K02_20725</name>
</gene>
<dbReference type="EMBL" id="SRMB01000005">
    <property type="protein sequence ID" value="TGE22792.1"/>
    <property type="molecule type" value="Genomic_DNA"/>
</dbReference>
<evidence type="ECO:0000313" key="2">
    <source>
        <dbReference type="EMBL" id="TGE22792.1"/>
    </source>
</evidence>
<proteinExistence type="predicted"/>
<reference evidence="2 3" key="1">
    <citation type="submission" date="2019-04" db="EMBL/GenBank/DDBJ databases">
        <authorList>
            <person name="Feng G."/>
            <person name="Zhang J."/>
            <person name="Zhu H."/>
        </authorList>
    </citation>
    <scope>NUCLEOTIDE SEQUENCE [LARGE SCALE GENOMIC DNA]</scope>
    <source>
        <strain evidence="2 3">9PBR-1</strain>
    </source>
</reference>